<keyword evidence="7" id="KW-1185">Reference proteome</keyword>
<organism evidence="6 7">
    <name type="scientific">Deinandra increscens subsp. villosa</name>
    <dbReference type="NCBI Taxonomy" id="3103831"/>
    <lineage>
        <taxon>Eukaryota</taxon>
        <taxon>Viridiplantae</taxon>
        <taxon>Streptophyta</taxon>
        <taxon>Embryophyta</taxon>
        <taxon>Tracheophyta</taxon>
        <taxon>Spermatophyta</taxon>
        <taxon>Magnoliopsida</taxon>
        <taxon>eudicotyledons</taxon>
        <taxon>Gunneridae</taxon>
        <taxon>Pentapetalae</taxon>
        <taxon>asterids</taxon>
        <taxon>campanulids</taxon>
        <taxon>Asterales</taxon>
        <taxon>Asteraceae</taxon>
        <taxon>Asteroideae</taxon>
        <taxon>Heliantheae alliance</taxon>
        <taxon>Madieae</taxon>
        <taxon>Madiinae</taxon>
        <taxon>Deinandra</taxon>
    </lineage>
</organism>
<keyword evidence="4" id="KW-0175">Coiled coil</keyword>
<dbReference type="SUPFAM" id="SSF51064">
    <property type="entry name" value="Head domain of nucleotide exchange factor GrpE"/>
    <property type="match status" value="1"/>
</dbReference>
<accession>A0AAP0CF81</accession>
<feature type="compositionally biased region" description="Acidic residues" evidence="5">
    <location>
        <begin position="100"/>
        <end position="120"/>
    </location>
</feature>
<keyword evidence="2" id="KW-0143">Chaperone</keyword>
<evidence type="ECO:0000256" key="1">
    <source>
        <dbReference type="ARBA" id="ARBA00009054"/>
    </source>
</evidence>
<dbReference type="GO" id="GO:0006457">
    <property type="term" value="P:protein folding"/>
    <property type="evidence" value="ECO:0007669"/>
    <property type="project" value="InterPro"/>
</dbReference>
<dbReference type="FunFam" id="3.90.20.20:FF:000006">
    <property type="entry name" value="GrpE protein homolog"/>
    <property type="match status" value="1"/>
</dbReference>
<evidence type="ECO:0000256" key="4">
    <source>
        <dbReference type="SAM" id="Coils"/>
    </source>
</evidence>
<protein>
    <recommendedName>
        <fullName evidence="8">GrpE protein homolog</fullName>
    </recommendedName>
</protein>
<comment type="similarity">
    <text evidence="1 3">Belongs to the GrpE family.</text>
</comment>
<dbReference type="EMBL" id="JBCNJP010000025">
    <property type="protein sequence ID" value="KAK9055556.1"/>
    <property type="molecule type" value="Genomic_DNA"/>
</dbReference>
<evidence type="ECO:0000256" key="2">
    <source>
        <dbReference type="ARBA" id="ARBA00023186"/>
    </source>
</evidence>
<dbReference type="PRINTS" id="PR00773">
    <property type="entry name" value="GRPEPROTEIN"/>
</dbReference>
<evidence type="ECO:0000313" key="7">
    <source>
        <dbReference type="Proteomes" id="UP001408789"/>
    </source>
</evidence>
<proteinExistence type="inferred from homology"/>
<dbReference type="InterPro" id="IPR013805">
    <property type="entry name" value="GrpE_CC"/>
</dbReference>
<dbReference type="Pfam" id="PF01025">
    <property type="entry name" value="GrpE"/>
    <property type="match status" value="2"/>
</dbReference>
<dbReference type="PANTHER" id="PTHR21237:SF27">
    <property type="entry name" value="GRPE PROTEIN HOMOLOG"/>
    <property type="match status" value="1"/>
</dbReference>
<reference evidence="6 7" key="1">
    <citation type="submission" date="2024-04" db="EMBL/GenBank/DDBJ databases">
        <title>The reference genome of an endangered Asteraceae, Deinandra increscens subsp. villosa, native to the Central Coast of California.</title>
        <authorList>
            <person name="Guilliams M."/>
            <person name="Hasenstab-Lehman K."/>
            <person name="Meyer R."/>
            <person name="Mcevoy S."/>
        </authorList>
    </citation>
    <scope>NUCLEOTIDE SEQUENCE [LARGE SCALE GENOMIC DNA]</scope>
    <source>
        <tissue evidence="6">Leaf</tissue>
    </source>
</reference>
<dbReference type="AlphaFoldDB" id="A0AAP0CF81"/>
<dbReference type="SUPFAM" id="SSF58014">
    <property type="entry name" value="Coiled-coil domain of nucleotide exchange factor GrpE"/>
    <property type="match status" value="1"/>
</dbReference>
<dbReference type="InterPro" id="IPR009012">
    <property type="entry name" value="GrpE_head"/>
</dbReference>
<feature type="region of interest" description="Disordered" evidence="5">
    <location>
        <begin position="81"/>
        <end position="122"/>
    </location>
</feature>
<dbReference type="Gene3D" id="3.90.20.20">
    <property type="match status" value="1"/>
</dbReference>
<feature type="coiled-coil region" evidence="4">
    <location>
        <begin position="153"/>
        <end position="180"/>
    </location>
</feature>
<dbReference type="PANTHER" id="PTHR21237">
    <property type="entry name" value="GRPE PROTEIN"/>
    <property type="match status" value="1"/>
</dbReference>
<dbReference type="Gene3D" id="2.30.22.10">
    <property type="entry name" value="Head domain of nucleotide exchange factor GrpE"/>
    <property type="match status" value="1"/>
</dbReference>
<evidence type="ECO:0000256" key="3">
    <source>
        <dbReference type="RuleBase" id="RU004478"/>
    </source>
</evidence>
<feature type="region of interest" description="Disordered" evidence="5">
    <location>
        <begin position="326"/>
        <end position="372"/>
    </location>
</feature>
<evidence type="ECO:0000313" key="6">
    <source>
        <dbReference type="EMBL" id="KAK9055556.1"/>
    </source>
</evidence>
<evidence type="ECO:0008006" key="8">
    <source>
        <dbReference type="Google" id="ProtNLM"/>
    </source>
</evidence>
<dbReference type="GO" id="GO:0000774">
    <property type="term" value="F:adenyl-nucleotide exchange factor activity"/>
    <property type="evidence" value="ECO:0007669"/>
    <property type="project" value="InterPro"/>
</dbReference>
<name>A0AAP0CF81_9ASTR</name>
<dbReference type="Proteomes" id="UP001408789">
    <property type="component" value="Unassembled WGS sequence"/>
</dbReference>
<dbReference type="InterPro" id="IPR000740">
    <property type="entry name" value="GrpE"/>
</dbReference>
<dbReference type="GO" id="GO:0042803">
    <property type="term" value="F:protein homodimerization activity"/>
    <property type="evidence" value="ECO:0007669"/>
    <property type="project" value="InterPro"/>
</dbReference>
<dbReference type="GO" id="GO:0051087">
    <property type="term" value="F:protein-folding chaperone binding"/>
    <property type="evidence" value="ECO:0007669"/>
    <property type="project" value="InterPro"/>
</dbReference>
<gene>
    <name evidence="6" type="ORF">SSX86_026640</name>
</gene>
<comment type="caution">
    <text evidence="6">The sequence shown here is derived from an EMBL/GenBank/DDBJ whole genome shotgun (WGS) entry which is preliminary data.</text>
</comment>
<dbReference type="GO" id="GO:0051082">
    <property type="term" value="F:unfolded protein binding"/>
    <property type="evidence" value="ECO:0007669"/>
    <property type="project" value="TreeGrafter"/>
</dbReference>
<sequence>MAAAAASTTTTTFRRTPAFHQNRLNSISKPSSLSLSLQRSRQPWPTQFPLISCSSSITFSNNLYRPPFVFTSCSASSHDETLVTEDEKDVVADESQPQPEDTEDAITDDDDSVESDDTGLEESPVTILASLQSYKEALADNDELKVSEIETYLKSIEDEKLVLETKLATLSDELSSARDRVLRISADFDNFRKRTERERISLVANAQGEVVESLLPVLDNFERAKAAIKVETEKEEKLNSSYQSIYKQFVEILDSLGVVPVETTGQPFDPLANPRVGSKFSRVIDDLFQRLSAIMREESTEFEDGVVIQEFRKGFRIGERLLRPSMVKVSAGPGPENTEPVSPSEPETQAPGPDSVQELQDVDHSEPSPAQD</sequence>
<evidence type="ECO:0000256" key="5">
    <source>
        <dbReference type="SAM" id="MobiDB-lite"/>
    </source>
</evidence>
<dbReference type="GO" id="GO:0009507">
    <property type="term" value="C:chloroplast"/>
    <property type="evidence" value="ECO:0007669"/>
    <property type="project" value="TreeGrafter"/>
</dbReference>
<dbReference type="HAMAP" id="MF_01151">
    <property type="entry name" value="GrpE"/>
    <property type="match status" value="1"/>
</dbReference>
<dbReference type="CDD" id="cd00446">
    <property type="entry name" value="GrpE"/>
    <property type="match status" value="1"/>
</dbReference>